<dbReference type="Proteomes" id="UP000029914">
    <property type="component" value="Chromosome"/>
</dbReference>
<keyword evidence="3" id="KW-1185">Reference proteome</keyword>
<proteinExistence type="predicted"/>
<organism evidence="2 3">
    <name type="scientific">Corynebacterium doosanense CAU 212 = DSM 45436</name>
    <dbReference type="NCBI Taxonomy" id="558173"/>
    <lineage>
        <taxon>Bacteria</taxon>
        <taxon>Bacillati</taxon>
        <taxon>Actinomycetota</taxon>
        <taxon>Actinomycetes</taxon>
        <taxon>Mycobacteriales</taxon>
        <taxon>Corynebacteriaceae</taxon>
        <taxon>Corynebacterium</taxon>
    </lineage>
</organism>
<dbReference type="STRING" id="558173.CDOO_08455"/>
<keyword evidence="1" id="KW-1133">Transmembrane helix</keyword>
<dbReference type="AlphaFoldDB" id="A0A097IJG0"/>
<name>A0A097IJG0_9CORY</name>
<protein>
    <submittedName>
        <fullName evidence="2">Uncharacterized protein</fullName>
    </submittedName>
</protein>
<evidence type="ECO:0000313" key="3">
    <source>
        <dbReference type="Proteomes" id="UP000029914"/>
    </source>
</evidence>
<evidence type="ECO:0000313" key="2">
    <source>
        <dbReference type="EMBL" id="AIT62292.1"/>
    </source>
</evidence>
<keyword evidence="1" id="KW-0472">Membrane</keyword>
<sequence>MTLTVNTPNHVNTGNHTFSRTVPPAAVWDLHPSRSLPSPALGVRTLAPVDRTGEPSLVAGGVADVRVRSFEQRRENGKVTLLGLAVGAVLVIGTVIGVNEGASSQGPGQFETVTAVTAK</sequence>
<evidence type="ECO:0000256" key="1">
    <source>
        <dbReference type="SAM" id="Phobius"/>
    </source>
</evidence>
<dbReference type="KEGG" id="cdo:CDOO_08455"/>
<dbReference type="EMBL" id="CP006764">
    <property type="protein sequence ID" value="AIT62292.1"/>
    <property type="molecule type" value="Genomic_DNA"/>
</dbReference>
<feature type="transmembrane region" description="Helical" evidence="1">
    <location>
        <begin position="79"/>
        <end position="98"/>
    </location>
</feature>
<reference evidence="2 3" key="1">
    <citation type="submission" date="2013-09" db="EMBL/GenBank/DDBJ databases">
        <title>Complete genome sequence of Corynebacterium doosanense CAU 212(T) (=DSM 45436(T)), isolated from activated sludge.</title>
        <authorList>
            <person name="Schaffert L."/>
            <person name="Albersmeier A."/>
            <person name="Kalinowski J."/>
            <person name="Ruckert C."/>
        </authorList>
    </citation>
    <scope>NUCLEOTIDE SEQUENCE [LARGE SCALE GENOMIC DNA]</scope>
    <source>
        <strain evidence="2 3">CAU 212</strain>
    </source>
</reference>
<gene>
    <name evidence="2" type="ORF">CDOO_08455</name>
</gene>
<dbReference type="HOGENOM" id="CLU_2057427_0_0_11"/>
<accession>A0A097IJG0</accession>
<keyword evidence="1" id="KW-0812">Transmembrane</keyword>